<dbReference type="InterPro" id="IPR002877">
    <property type="entry name" value="RNA_MeTrfase_FtsJ_dom"/>
</dbReference>
<dbReference type="InterPro" id="IPR029063">
    <property type="entry name" value="SAM-dependent_MTases_sf"/>
</dbReference>
<dbReference type="AlphaFoldDB" id="A0A7G1Q7T7"/>
<feature type="domain" description="Ribosomal RNA methyltransferase FtsJ" evidence="13">
    <location>
        <begin position="28"/>
        <end position="203"/>
    </location>
</feature>
<dbReference type="HAMAP" id="MF_01547">
    <property type="entry name" value="RNA_methyltr_E"/>
    <property type="match status" value="1"/>
</dbReference>
<feature type="binding site" evidence="11">
    <location>
        <position position="96"/>
    </location>
    <ligand>
        <name>S-adenosyl-L-methionine</name>
        <dbReference type="ChEBI" id="CHEBI:59789"/>
    </ligand>
</feature>
<organism evidence="14 15">
    <name type="scientific">Candidatus Nitrosacidococcus tergens</name>
    <dbReference type="NCBI Taxonomy" id="553981"/>
    <lineage>
        <taxon>Bacteria</taxon>
        <taxon>Pseudomonadati</taxon>
        <taxon>Pseudomonadota</taxon>
        <taxon>Gammaproteobacteria</taxon>
        <taxon>Chromatiales</taxon>
        <taxon>Chromatiaceae</taxon>
        <taxon>Candidatus Nitrosacidococcus</taxon>
    </lineage>
</organism>
<feature type="active site" description="Proton acceptor" evidence="11 12">
    <location>
        <position position="161"/>
    </location>
</feature>
<evidence type="ECO:0000256" key="12">
    <source>
        <dbReference type="PIRSR" id="PIRSR005461-1"/>
    </source>
</evidence>
<comment type="function">
    <text evidence="5 11">Specifically methylates the uridine in position 2552 of 23S rRNA at the 2'-O position of the ribose in the fully assembled 50S ribosomal subunit.</text>
</comment>
<name>A0A7G1Q7T7_9GAMM</name>
<dbReference type="EC" id="2.1.1.166" evidence="6 11"/>
<gene>
    <name evidence="11 14" type="primary">rrmJ</name>
    <name evidence="11" type="synonym">ftsJ</name>
    <name evidence="11" type="synonym">rlmE</name>
    <name evidence="14" type="ORF">NSCAC_0229</name>
</gene>
<dbReference type="Pfam" id="PF01728">
    <property type="entry name" value="FtsJ"/>
    <property type="match status" value="1"/>
</dbReference>
<evidence type="ECO:0000256" key="11">
    <source>
        <dbReference type="HAMAP-Rule" id="MF_01547"/>
    </source>
</evidence>
<evidence type="ECO:0000256" key="6">
    <source>
        <dbReference type="ARBA" id="ARBA00038861"/>
    </source>
</evidence>
<keyword evidence="4 11" id="KW-0949">S-adenosyl-L-methionine</keyword>
<evidence type="ECO:0000256" key="10">
    <source>
        <dbReference type="ARBA" id="ARBA00048970"/>
    </source>
</evidence>
<keyword evidence="1 11" id="KW-0698">rRNA processing</keyword>
<dbReference type="Gene3D" id="3.40.50.150">
    <property type="entry name" value="Vaccinia Virus protein VP39"/>
    <property type="match status" value="1"/>
</dbReference>
<evidence type="ECO:0000256" key="5">
    <source>
        <dbReference type="ARBA" id="ARBA00037569"/>
    </source>
</evidence>
<dbReference type="GO" id="GO:0005737">
    <property type="term" value="C:cytoplasm"/>
    <property type="evidence" value="ECO:0007669"/>
    <property type="project" value="UniProtKB-SubCell"/>
</dbReference>
<dbReference type="KEGG" id="ntg:NSCAC_0229"/>
<dbReference type="InterPro" id="IPR015507">
    <property type="entry name" value="rRNA-MeTfrase_E"/>
</dbReference>
<comment type="similarity">
    <text evidence="11">Belongs to the class I-like SAM-binding methyltransferase superfamily. RNA methyltransferase RlmE family.</text>
</comment>
<reference evidence="14 15" key="1">
    <citation type="submission" date="2020-03" db="EMBL/GenBank/DDBJ databases">
        <authorList>
            <person name="Picone N."/>
        </authorList>
    </citation>
    <scope>NUCLEOTIDE SEQUENCE [LARGE SCALE GENOMIC DNA]</scope>
    <source>
        <strain evidence="14">NSCAC1</strain>
    </source>
</reference>
<evidence type="ECO:0000256" key="4">
    <source>
        <dbReference type="ARBA" id="ARBA00022691"/>
    </source>
</evidence>
<dbReference type="GO" id="GO:0008650">
    <property type="term" value="F:rRNA (uridine-2'-O-)-methyltransferase activity"/>
    <property type="evidence" value="ECO:0007669"/>
    <property type="project" value="UniProtKB-UniRule"/>
</dbReference>
<dbReference type="FunFam" id="3.40.50.150:FF:000005">
    <property type="entry name" value="Ribosomal RNA large subunit methyltransferase E"/>
    <property type="match status" value="1"/>
</dbReference>
<protein>
    <recommendedName>
        <fullName evidence="7 11">Ribosomal RNA large subunit methyltransferase E</fullName>
        <ecNumber evidence="6 11">2.1.1.166</ecNumber>
    </recommendedName>
    <alternativeName>
        <fullName evidence="9 11">23S rRNA Um2552 methyltransferase</fullName>
    </alternativeName>
    <alternativeName>
        <fullName evidence="8 11">rRNA (uridine-2'-O-)-methyltransferase</fullName>
    </alternativeName>
</protein>
<comment type="subcellular location">
    <subcellularLocation>
        <location evidence="11">Cytoplasm</location>
    </subcellularLocation>
</comment>
<proteinExistence type="inferred from homology"/>
<evidence type="ECO:0000256" key="3">
    <source>
        <dbReference type="ARBA" id="ARBA00022679"/>
    </source>
</evidence>
<evidence type="ECO:0000256" key="2">
    <source>
        <dbReference type="ARBA" id="ARBA00022603"/>
    </source>
</evidence>
<comment type="catalytic activity">
    <reaction evidence="10 11">
        <text>uridine(2552) in 23S rRNA + S-adenosyl-L-methionine = 2'-O-methyluridine(2552) in 23S rRNA + S-adenosyl-L-homocysteine + H(+)</text>
        <dbReference type="Rhea" id="RHEA:42720"/>
        <dbReference type="Rhea" id="RHEA-COMP:10202"/>
        <dbReference type="Rhea" id="RHEA-COMP:10203"/>
        <dbReference type="ChEBI" id="CHEBI:15378"/>
        <dbReference type="ChEBI" id="CHEBI:57856"/>
        <dbReference type="ChEBI" id="CHEBI:59789"/>
        <dbReference type="ChEBI" id="CHEBI:65315"/>
        <dbReference type="ChEBI" id="CHEBI:74478"/>
        <dbReference type="EC" id="2.1.1.166"/>
    </reaction>
</comment>
<dbReference type="RefSeq" id="WP_197744606.1">
    <property type="nucleotide sequence ID" value="NZ_LR778175.1"/>
</dbReference>
<evidence type="ECO:0000256" key="8">
    <source>
        <dbReference type="ARBA" id="ARBA00041995"/>
    </source>
</evidence>
<evidence type="ECO:0000313" key="14">
    <source>
        <dbReference type="EMBL" id="CAB1274559.1"/>
    </source>
</evidence>
<dbReference type="EMBL" id="LR778175">
    <property type="protein sequence ID" value="CAB1274559.1"/>
    <property type="molecule type" value="Genomic_DNA"/>
</dbReference>
<keyword evidence="15" id="KW-1185">Reference proteome</keyword>
<keyword evidence="11" id="KW-0963">Cytoplasm</keyword>
<evidence type="ECO:0000313" key="15">
    <source>
        <dbReference type="Proteomes" id="UP000516072"/>
    </source>
</evidence>
<evidence type="ECO:0000256" key="1">
    <source>
        <dbReference type="ARBA" id="ARBA00022552"/>
    </source>
</evidence>
<accession>A0A7G1Q7T7</accession>
<feature type="binding site" evidence="11">
    <location>
        <position position="60"/>
    </location>
    <ligand>
        <name>S-adenosyl-L-methionine</name>
        <dbReference type="ChEBI" id="CHEBI:59789"/>
    </ligand>
</feature>
<dbReference type="PIRSF" id="PIRSF005461">
    <property type="entry name" value="23S_rRNA_mtase"/>
    <property type="match status" value="1"/>
</dbReference>
<evidence type="ECO:0000259" key="13">
    <source>
        <dbReference type="Pfam" id="PF01728"/>
    </source>
</evidence>
<feature type="binding site" evidence="11">
    <location>
        <position position="80"/>
    </location>
    <ligand>
        <name>S-adenosyl-L-methionine</name>
        <dbReference type="ChEBI" id="CHEBI:59789"/>
    </ligand>
</feature>
<dbReference type="PANTHER" id="PTHR10920:SF18">
    <property type="entry name" value="RRNA METHYLTRANSFERASE 2, MITOCHONDRIAL"/>
    <property type="match status" value="1"/>
</dbReference>
<keyword evidence="2 11" id="KW-0489">Methyltransferase</keyword>
<feature type="binding site" evidence="11">
    <location>
        <position position="121"/>
    </location>
    <ligand>
        <name>S-adenosyl-L-methionine</name>
        <dbReference type="ChEBI" id="CHEBI:59789"/>
    </ligand>
</feature>
<dbReference type="Proteomes" id="UP000516072">
    <property type="component" value="Chromosome"/>
</dbReference>
<dbReference type="InterPro" id="IPR050082">
    <property type="entry name" value="RNA_methyltr_RlmE"/>
</dbReference>
<evidence type="ECO:0000256" key="9">
    <source>
        <dbReference type="ARBA" id="ARBA00042745"/>
    </source>
</evidence>
<dbReference type="PANTHER" id="PTHR10920">
    <property type="entry name" value="RIBOSOMAL RNA METHYLTRANSFERASE"/>
    <property type="match status" value="1"/>
</dbReference>
<evidence type="ECO:0000256" key="7">
    <source>
        <dbReference type="ARBA" id="ARBA00041129"/>
    </source>
</evidence>
<sequence>MSKKGSSTRWLQEHFQDPFVLKAKEQKYRSRAAFKLQEINAKENLLRSGMIVVDLGAAPGSWSQVASEQTGQTGQVIALDILSMSPLSRVSFIQGDFREEETLNELKSVLRDHSVDIVLSDMAPNMSGIIATDQPRSVYLGELALDFALNYLKPSGSLLMKSFQGAGFQIFYNSMHEYFYQTRIIKPMASRDCSREVYILAKKLKKSKL</sequence>
<dbReference type="SUPFAM" id="SSF53335">
    <property type="entry name" value="S-adenosyl-L-methionine-dependent methyltransferases"/>
    <property type="match status" value="1"/>
</dbReference>
<feature type="binding site" evidence="11">
    <location>
        <position position="62"/>
    </location>
    <ligand>
        <name>S-adenosyl-L-methionine</name>
        <dbReference type="ChEBI" id="CHEBI:59789"/>
    </ligand>
</feature>
<keyword evidence="3 11" id="KW-0808">Transferase</keyword>